<name>A0A1I7ZGX7_9BILA</name>
<dbReference type="WBParaSite" id="L893_g26085.t1">
    <property type="protein sequence ID" value="L893_g26085.t1"/>
    <property type="gene ID" value="L893_g26085"/>
</dbReference>
<organism evidence="2 3">
    <name type="scientific">Steinernema glaseri</name>
    <dbReference type="NCBI Taxonomy" id="37863"/>
    <lineage>
        <taxon>Eukaryota</taxon>
        <taxon>Metazoa</taxon>
        <taxon>Ecdysozoa</taxon>
        <taxon>Nematoda</taxon>
        <taxon>Chromadorea</taxon>
        <taxon>Rhabditida</taxon>
        <taxon>Tylenchina</taxon>
        <taxon>Panagrolaimomorpha</taxon>
        <taxon>Strongyloidoidea</taxon>
        <taxon>Steinernematidae</taxon>
        <taxon>Steinernema</taxon>
    </lineage>
</organism>
<protein>
    <submittedName>
        <fullName evidence="3">Ig-like domain-containing protein</fullName>
    </submittedName>
</protein>
<dbReference type="AlphaFoldDB" id="A0A1I7ZGX7"/>
<proteinExistence type="predicted"/>
<evidence type="ECO:0000256" key="1">
    <source>
        <dbReference type="SAM" id="MobiDB-lite"/>
    </source>
</evidence>
<sequence>MQRDVSETSEFLTSREGRHILQGGNILPTGEWASEGLYWLTLESKDQRRSRGDLTDYTVTCPVAQRPLDARPTRNAANSSAHLSPPGA</sequence>
<reference evidence="3" key="1">
    <citation type="submission" date="2016-11" db="UniProtKB">
        <authorList>
            <consortium name="WormBaseParasite"/>
        </authorList>
    </citation>
    <scope>IDENTIFICATION</scope>
</reference>
<keyword evidence="2" id="KW-1185">Reference proteome</keyword>
<accession>A0A1I7ZGX7</accession>
<evidence type="ECO:0000313" key="3">
    <source>
        <dbReference type="WBParaSite" id="L893_g26085.t1"/>
    </source>
</evidence>
<feature type="region of interest" description="Disordered" evidence="1">
    <location>
        <begin position="65"/>
        <end position="88"/>
    </location>
</feature>
<evidence type="ECO:0000313" key="2">
    <source>
        <dbReference type="Proteomes" id="UP000095287"/>
    </source>
</evidence>
<dbReference type="Proteomes" id="UP000095287">
    <property type="component" value="Unplaced"/>
</dbReference>